<dbReference type="Pfam" id="PF13379">
    <property type="entry name" value="NMT1_2"/>
    <property type="match status" value="1"/>
</dbReference>
<keyword evidence="3" id="KW-1003">Cell membrane</keyword>
<feature type="signal peptide" evidence="7">
    <location>
        <begin position="1"/>
        <end position="20"/>
    </location>
</feature>
<keyword evidence="7" id="KW-0732">Signal</keyword>
<proteinExistence type="inferred from homology"/>
<evidence type="ECO:0000256" key="5">
    <source>
        <dbReference type="ARBA" id="ARBA00023136"/>
    </source>
</evidence>
<dbReference type="Gene3D" id="3.40.190.10">
    <property type="entry name" value="Periplasmic binding protein-like II"/>
    <property type="match status" value="2"/>
</dbReference>
<name>A0A917IUZ9_9MICC</name>
<protein>
    <recommendedName>
        <fullName evidence="10">ABC transporter substrate-binding protein</fullName>
    </recommendedName>
</protein>
<sequence length="398" mass="42613">MSSKPISRRSALMAGGGVLAAGSAAAGAYAAGAASGKEASGTSRGLQEPIRVGFLPITDAAPLLLAHANGDYEREGVQVADPVLFRSWSSLTEAFISGTVDVIHLLMPMAVYLKYDLGADAQVVAWNHVNGSALTVAPSIVETTQLAGKTVAIPGWFSIHNILVQKILREAGLTPVIRKTADASRGEVTLIVMAPADMIPALANGTISGFTVADPFNAAAVAQKKGRIHRFMGDVWRDHACCVTMMRSSLIERQDGAAQLFTNALVSAQVFARENRQRAAQILSDNYLPQAPKAIERAMTDHLADHRDAVRHPDWGGHLLQFQPYPYASYTKELVEHMRNTLVDAPTDFLEKLAPEKVQEELVNTGLVAQAIDRVGGLSVFGETSTTRHEEIDGEGEA</sequence>
<dbReference type="GO" id="GO:0005886">
    <property type="term" value="C:plasma membrane"/>
    <property type="evidence" value="ECO:0007669"/>
    <property type="project" value="UniProtKB-SubCell"/>
</dbReference>
<evidence type="ECO:0000256" key="6">
    <source>
        <dbReference type="ARBA" id="ARBA00024031"/>
    </source>
</evidence>
<dbReference type="CDD" id="cd13553">
    <property type="entry name" value="PBP2_NrtA_CpmA_like"/>
    <property type="match status" value="1"/>
</dbReference>
<feature type="chain" id="PRO_5039466834" description="ABC transporter substrate-binding protein" evidence="7">
    <location>
        <begin position="21"/>
        <end position="398"/>
    </location>
</feature>
<dbReference type="SUPFAM" id="SSF53850">
    <property type="entry name" value="Periplasmic binding protein-like II"/>
    <property type="match status" value="1"/>
</dbReference>
<gene>
    <name evidence="8" type="ORF">GCM10007359_16630</name>
</gene>
<dbReference type="InterPro" id="IPR044527">
    <property type="entry name" value="NrtA/CpmA_ABC-bd_dom"/>
</dbReference>
<comment type="subcellular location">
    <subcellularLocation>
        <location evidence="1">Cell inner membrane</location>
    </subcellularLocation>
</comment>
<dbReference type="PANTHER" id="PTHR30024">
    <property type="entry name" value="ALIPHATIC SULFONATES-BINDING PROTEIN-RELATED"/>
    <property type="match status" value="1"/>
</dbReference>
<keyword evidence="4" id="KW-0997">Cell inner membrane</keyword>
<evidence type="ECO:0000256" key="7">
    <source>
        <dbReference type="SAM" id="SignalP"/>
    </source>
</evidence>
<dbReference type="AlphaFoldDB" id="A0A917IUZ9"/>
<organism evidence="8 9">
    <name type="scientific">Rothia aerolata</name>
    <dbReference type="NCBI Taxonomy" id="1812262"/>
    <lineage>
        <taxon>Bacteria</taxon>
        <taxon>Bacillati</taxon>
        <taxon>Actinomycetota</taxon>
        <taxon>Actinomycetes</taxon>
        <taxon>Micrococcales</taxon>
        <taxon>Micrococcaceae</taxon>
        <taxon>Rothia</taxon>
    </lineage>
</organism>
<dbReference type="RefSeq" id="WP_188359916.1">
    <property type="nucleotide sequence ID" value="NZ_BMDC01000003.1"/>
</dbReference>
<reference evidence="8 9" key="1">
    <citation type="journal article" date="2014" name="Int. J. Syst. Evol. Microbiol.">
        <title>Complete genome sequence of Corynebacterium casei LMG S-19264T (=DSM 44701T), isolated from a smear-ripened cheese.</title>
        <authorList>
            <consortium name="US DOE Joint Genome Institute (JGI-PGF)"/>
            <person name="Walter F."/>
            <person name="Albersmeier A."/>
            <person name="Kalinowski J."/>
            <person name="Ruckert C."/>
        </authorList>
    </citation>
    <scope>NUCLEOTIDE SEQUENCE [LARGE SCALE GENOMIC DNA]</scope>
    <source>
        <strain evidence="8 9">CCM 8669</strain>
    </source>
</reference>
<dbReference type="InterPro" id="IPR006311">
    <property type="entry name" value="TAT_signal"/>
</dbReference>
<keyword evidence="2" id="KW-0813">Transport</keyword>
<evidence type="ECO:0000256" key="4">
    <source>
        <dbReference type="ARBA" id="ARBA00022519"/>
    </source>
</evidence>
<keyword evidence="5" id="KW-0472">Membrane</keyword>
<evidence type="ECO:0000313" key="8">
    <source>
        <dbReference type="EMBL" id="GGH64384.1"/>
    </source>
</evidence>
<accession>A0A917IUZ9</accession>
<dbReference type="EMBL" id="BMDC01000003">
    <property type="protein sequence ID" value="GGH64384.1"/>
    <property type="molecule type" value="Genomic_DNA"/>
</dbReference>
<evidence type="ECO:0008006" key="10">
    <source>
        <dbReference type="Google" id="ProtNLM"/>
    </source>
</evidence>
<evidence type="ECO:0000256" key="2">
    <source>
        <dbReference type="ARBA" id="ARBA00022448"/>
    </source>
</evidence>
<evidence type="ECO:0000313" key="9">
    <source>
        <dbReference type="Proteomes" id="UP000600171"/>
    </source>
</evidence>
<dbReference type="PANTHER" id="PTHR30024:SF43">
    <property type="entry name" value="BLL4572 PROTEIN"/>
    <property type="match status" value="1"/>
</dbReference>
<evidence type="ECO:0000256" key="3">
    <source>
        <dbReference type="ARBA" id="ARBA00022475"/>
    </source>
</evidence>
<comment type="similarity">
    <text evidence="6">Belongs to the CmpA/NrtA family.</text>
</comment>
<evidence type="ECO:0000256" key="1">
    <source>
        <dbReference type="ARBA" id="ARBA00004533"/>
    </source>
</evidence>
<dbReference type="PROSITE" id="PS51318">
    <property type="entry name" value="TAT"/>
    <property type="match status" value="1"/>
</dbReference>
<comment type="caution">
    <text evidence="8">The sequence shown here is derived from an EMBL/GenBank/DDBJ whole genome shotgun (WGS) entry which is preliminary data.</text>
</comment>
<keyword evidence="9" id="KW-1185">Reference proteome</keyword>
<dbReference type="Proteomes" id="UP000600171">
    <property type="component" value="Unassembled WGS sequence"/>
</dbReference>